<dbReference type="EMBL" id="FJUX01000055">
    <property type="protein sequence ID" value="CZT02289.1"/>
    <property type="molecule type" value="Genomic_DNA"/>
</dbReference>
<organism evidence="1 2">
    <name type="scientific">Rhynchosporium agropyri</name>
    <dbReference type="NCBI Taxonomy" id="914238"/>
    <lineage>
        <taxon>Eukaryota</taxon>
        <taxon>Fungi</taxon>
        <taxon>Dikarya</taxon>
        <taxon>Ascomycota</taxon>
        <taxon>Pezizomycotina</taxon>
        <taxon>Leotiomycetes</taxon>
        <taxon>Helotiales</taxon>
        <taxon>Ploettnerulaceae</taxon>
        <taxon>Rhynchosporium</taxon>
    </lineage>
</organism>
<sequence length="53" mass="6068">MQESNRTSLTQRYGEAKAINHSFGKSVLKVMNDVRLAVLVLWKYLSQIEQNAT</sequence>
<protein>
    <submittedName>
        <fullName evidence="1">Uncharacterized protein</fullName>
    </submittedName>
</protein>
<dbReference type="Proteomes" id="UP000178912">
    <property type="component" value="Unassembled WGS sequence"/>
</dbReference>
<evidence type="ECO:0000313" key="1">
    <source>
        <dbReference type="EMBL" id="CZT02289.1"/>
    </source>
</evidence>
<evidence type="ECO:0000313" key="2">
    <source>
        <dbReference type="Proteomes" id="UP000178912"/>
    </source>
</evidence>
<reference evidence="2" key="1">
    <citation type="submission" date="2016-03" db="EMBL/GenBank/DDBJ databases">
        <authorList>
            <person name="Guldener U."/>
        </authorList>
    </citation>
    <scope>NUCLEOTIDE SEQUENCE [LARGE SCALE GENOMIC DNA]</scope>
    <source>
        <strain evidence="2">04CH-RAC-A.6.1</strain>
    </source>
</reference>
<dbReference type="AlphaFoldDB" id="A0A1E1KVU6"/>
<proteinExistence type="predicted"/>
<gene>
    <name evidence="1" type="ORF">RAG0_09520</name>
</gene>
<accession>A0A1E1KVU6</accession>
<name>A0A1E1KVU6_9HELO</name>
<keyword evidence="2" id="KW-1185">Reference proteome</keyword>